<name>A0A346XRA1_9ACTN</name>
<evidence type="ECO:0000313" key="3">
    <source>
        <dbReference type="Proteomes" id="UP000264006"/>
    </source>
</evidence>
<organism evidence="2 3">
    <name type="scientific">Euzebya pacifica</name>
    <dbReference type="NCBI Taxonomy" id="1608957"/>
    <lineage>
        <taxon>Bacteria</taxon>
        <taxon>Bacillati</taxon>
        <taxon>Actinomycetota</taxon>
        <taxon>Nitriliruptoria</taxon>
        <taxon>Euzebyales</taxon>
    </lineage>
</organism>
<proteinExistence type="predicted"/>
<evidence type="ECO:0000313" key="2">
    <source>
        <dbReference type="EMBL" id="AXV04748.1"/>
    </source>
</evidence>
<reference evidence="2 3" key="1">
    <citation type="submission" date="2018-09" db="EMBL/GenBank/DDBJ databases">
        <title>Complete genome sequence of Euzebya sp. DY32-46 isolated from seawater of Pacific Ocean.</title>
        <authorList>
            <person name="Xu L."/>
            <person name="Wu Y.-H."/>
            <person name="Xu X.-W."/>
        </authorList>
    </citation>
    <scope>NUCLEOTIDE SEQUENCE [LARGE SCALE GENOMIC DNA]</scope>
    <source>
        <strain evidence="2 3">DY32-46</strain>
    </source>
</reference>
<feature type="region of interest" description="Disordered" evidence="1">
    <location>
        <begin position="1"/>
        <end position="25"/>
    </location>
</feature>
<gene>
    <name evidence="2" type="ORF">DVS28_a0040</name>
</gene>
<sequence length="99" mass="10349">MGDAGEQAQDSQDDQRRGKSSGGAVHAIFSVGQGLLGAGPYPVTLAGPGKLADRSGTGTPAGEGSGGGDRPPVWRRHRMGAWTDRRRRVVRRNGQAVTR</sequence>
<dbReference type="EMBL" id="CP031165">
    <property type="protein sequence ID" value="AXV04748.1"/>
    <property type="molecule type" value="Genomic_DNA"/>
</dbReference>
<protein>
    <submittedName>
        <fullName evidence="2">Uncharacterized protein</fullName>
    </submittedName>
</protein>
<dbReference type="AlphaFoldDB" id="A0A346XRA1"/>
<feature type="compositionally biased region" description="Gly residues" evidence="1">
    <location>
        <begin position="59"/>
        <end position="69"/>
    </location>
</feature>
<evidence type="ECO:0000256" key="1">
    <source>
        <dbReference type="SAM" id="MobiDB-lite"/>
    </source>
</evidence>
<dbReference type="Proteomes" id="UP000264006">
    <property type="component" value="Chromosome"/>
</dbReference>
<accession>A0A346XRA1</accession>
<dbReference type="KEGG" id="euz:DVS28_a0040"/>
<feature type="region of interest" description="Disordered" evidence="1">
    <location>
        <begin position="47"/>
        <end position="75"/>
    </location>
</feature>
<keyword evidence="3" id="KW-1185">Reference proteome</keyword>